<sequence length="82" mass="9594">GAEVLPDFWSRYEREKRTMRWHLFHQAAEAAGLTPADLDEYLTLTGRPLMDRVLESEEGYREALDWIEEARRVGSRASRQAE</sequence>
<proteinExistence type="predicted"/>
<accession>A0A2W5UI52</accession>
<feature type="non-terminal residue" evidence="1">
    <location>
        <position position="1"/>
    </location>
</feature>
<comment type="caution">
    <text evidence="1">The sequence shown here is derived from an EMBL/GenBank/DDBJ whole genome shotgun (WGS) entry which is preliminary data.</text>
</comment>
<evidence type="ECO:0000313" key="1">
    <source>
        <dbReference type="EMBL" id="PZR02964.1"/>
    </source>
</evidence>
<dbReference type="AlphaFoldDB" id="A0A2W5UI52"/>
<dbReference type="EMBL" id="QFQP01000148">
    <property type="protein sequence ID" value="PZR02964.1"/>
    <property type="molecule type" value="Genomic_DNA"/>
</dbReference>
<organism evidence="1 2">
    <name type="scientific">Archangium gephyra</name>
    <dbReference type="NCBI Taxonomy" id="48"/>
    <lineage>
        <taxon>Bacteria</taxon>
        <taxon>Pseudomonadati</taxon>
        <taxon>Myxococcota</taxon>
        <taxon>Myxococcia</taxon>
        <taxon>Myxococcales</taxon>
        <taxon>Cystobacterineae</taxon>
        <taxon>Archangiaceae</taxon>
        <taxon>Archangium</taxon>
    </lineage>
</organism>
<gene>
    <name evidence="1" type="ORF">DI536_36590</name>
</gene>
<dbReference type="Proteomes" id="UP000249061">
    <property type="component" value="Unassembled WGS sequence"/>
</dbReference>
<name>A0A2W5UI52_9BACT</name>
<protein>
    <submittedName>
        <fullName evidence="1">Uncharacterized protein</fullName>
    </submittedName>
</protein>
<evidence type="ECO:0000313" key="2">
    <source>
        <dbReference type="Proteomes" id="UP000249061"/>
    </source>
</evidence>
<reference evidence="1 2" key="1">
    <citation type="submission" date="2017-08" db="EMBL/GenBank/DDBJ databases">
        <title>Infants hospitalized years apart are colonized by the same room-sourced microbial strains.</title>
        <authorList>
            <person name="Brooks B."/>
            <person name="Olm M.R."/>
            <person name="Firek B.A."/>
            <person name="Baker R."/>
            <person name="Thomas B.C."/>
            <person name="Morowitz M.J."/>
            <person name="Banfield J.F."/>
        </authorList>
    </citation>
    <scope>NUCLEOTIDE SEQUENCE [LARGE SCALE GENOMIC DNA]</scope>
    <source>
        <strain evidence="1">S2_003_000_R2_14</strain>
    </source>
</reference>